<dbReference type="Proteomes" id="UP001194468">
    <property type="component" value="Unassembled WGS sequence"/>
</dbReference>
<reference evidence="1" key="1">
    <citation type="submission" date="2019-10" db="EMBL/GenBank/DDBJ databases">
        <authorList>
            <consortium name="DOE Joint Genome Institute"/>
            <person name="Kuo A."/>
            <person name="Miyauchi S."/>
            <person name="Kiss E."/>
            <person name="Drula E."/>
            <person name="Kohler A."/>
            <person name="Sanchez-Garcia M."/>
            <person name="Andreopoulos B."/>
            <person name="Barry K.W."/>
            <person name="Bonito G."/>
            <person name="Buee M."/>
            <person name="Carver A."/>
            <person name="Chen C."/>
            <person name="Cichocki N."/>
            <person name="Clum A."/>
            <person name="Culley D."/>
            <person name="Crous P.W."/>
            <person name="Fauchery L."/>
            <person name="Girlanda M."/>
            <person name="Hayes R."/>
            <person name="Keri Z."/>
            <person name="LaButti K."/>
            <person name="Lipzen A."/>
            <person name="Lombard V."/>
            <person name="Magnuson J."/>
            <person name="Maillard F."/>
            <person name="Morin E."/>
            <person name="Murat C."/>
            <person name="Nolan M."/>
            <person name="Ohm R."/>
            <person name="Pangilinan J."/>
            <person name="Pereira M."/>
            <person name="Perotto S."/>
            <person name="Peter M."/>
            <person name="Riley R."/>
            <person name="Sitrit Y."/>
            <person name="Stielow B."/>
            <person name="Szollosi G."/>
            <person name="Zifcakova L."/>
            <person name="Stursova M."/>
            <person name="Spatafora J.W."/>
            <person name="Tedersoo L."/>
            <person name="Vaario L.-M."/>
            <person name="Yamada A."/>
            <person name="Yan M."/>
            <person name="Wang P."/>
            <person name="Xu J."/>
            <person name="Bruns T."/>
            <person name="Baldrian P."/>
            <person name="Vilgalys R."/>
            <person name="Henrissat B."/>
            <person name="Grigoriev I.V."/>
            <person name="Hibbett D."/>
            <person name="Nagy L.G."/>
            <person name="Martin F.M."/>
        </authorList>
    </citation>
    <scope>NUCLEOTIDE SEQUENCE</scope>
    <source>
        <strain evidence="1">BED1</strain>
    </source>
</reference>
<dbReference type="EMBL" id="WHUW01000050">
    <property type="protein sequence ID" value="KAF8431445.1"/>
    <property type="molecule type" value="Genomic_DNA"/>
</dbReference>
<reference evidence="1" key="2">
    <citation type="journal article" date="2020" name="Nat. Commun.">
        <title>Large-scale genome sequencing of mycorrhizal fungi provides insights into the early evolution of symbiotic traits.</title>
        <authorList>
            <person name="Miyauchi S."/>
            <person name="Kiss E."/>
            <person name="Kuo A."/>
            <person name="Drula E."/>
            <person name="Kohler A."/>
            <person name="Sanchez-Garcia M."/>
            <person name="Morin E."/>
            <person name="Andreopoulos B."/>
            <person name="Barry K.W."/>
            <person name="Bonito G."/>
            <person name="Buee M."/>
            <person name="Carver A."/>
            <person name="Chen C."/>
            <person name="Cichocki N."/>
            <person name="Clum A."/>
            <person name="Culley D."/>
            <person name="Crous P.W."/>
            <person name="Fauchery L."/>
            <person name="Girlanda M."/>
            <person name="Hayes R.D."/>
            <person name="Keri Z."/>
            <person name="LaButti K."/>
            <person name="Lipzen A."/>
            <person name="Lombard V."/>
            <person name="Magnuson J."/>
            <person name="Maillard F."/>
            <person name="Murat C."/>
            <person name="Nolan M."/>
            <person name="Ohm R.A."/>
            <person name="Pangilinan J."/>
            <person name="Pereira M.F."/>
            <person name="Perotto S."/>
            <person name="Peter M."/>
            <person name="Pfister S."/>
            <person name="Riley R."/>
            <person name="Sitrit Y."/>
            <person name="Stielow J.B."/>
            <person name="Szollosi G."/>
            <person name="Zifcakova L."/>
            <person name="Stursova M."/>
            <person name="Spatafora J.W."/>
            <person name="Tedersoo L."/>
            <person name="Vaario L.M."/>
            <person name="Yamada A."/>
            <person name="Yan M."/>
            <person name="Wang P."/>
            <person name="Xu J."/>
            <person name="Bruns T."/>
            <person name="Baldrian P."/>
            <person name="Vilgalys R."/>
            <person name="Dunand C."/>
            <person name="Henrissat B."/>
            <person name="Grigoriev I.V."/>
            <person name="Hibbett D."/>
            <person name="Nagy L.G."/>
            <person name="Martin F.M."/>
        </authorList>
    </citation>
    <scope>NUCLEOTIDE SEQUENCE</scope>
    <source>
        <strain evidence="1">BED1</strain>
    </source>
</reference>
<protein>
    <submittedName>
        <fullName evidence="1">Uncharacterized protein</fullName>
    </submittedName>
</protein>
<sequence>MVCECGEPRKSAAKVHGDAHFRCEIHTFSPPTSRFEGRTRPQRCPEIVRHRRVNGISIIILFFGHRSVRAWTREGVDGQERGALFGLGREPDLQGVSCEGG</sequence>
<organism evidence="1 2">
    <name type="scientific">Boletus edulis BED1</name>
    <dbReference type="NCBI Taxonomy" id="1328754"/>
    <lineage>
        <taxon>Eukaryota</taxon>
        <taxon>Fungi</taxon>
        <taxon>Dikarya</taxon>
        <taxon>Basidiomycota</taxon>
        <taxon>Agaricomycotina</taxon>
        <taxon>Agaricomycetes</taxon>
        <taxon>Agaricomycetidae</taxon>
        <taxon>Boletales</taxon>
        <taxon>Boletineae</taxon>
        <taxon>Boletaceae</taxon>
        <taxon>Boletoideae</taxon>
        <taxon>Boletus</taxon>
    </lineage>
</organism>
<name>A0AAD4G9I3_BOLED</name>
<evidence type="ECO:0000313" key="1">
    <source>
        <dbReference type="EMBL" id="KAF8431445.1"/>
    </source>
</evidence>
<keyword evidence="2" id="KW-1185">Reference proteome</keyword>
<gene>
    <name evidence="1" type="ORF">L210DRAFT_3560360</name>
</gene>
<comment type="caution">
    <text evidence="1">The sequence shown here is derived from an EMBL/GenBank/DDBJ whole genome shotgun (WGS) entry which is preliminary data.</text>
</comment>
<evidence type="ECO:0000313" key="2">
    <source>
        <dbReference type="Proteomes" id="UP001194468"/>
    </source>
</evidence>
<proteinExistence type="predicted"/>
<accession>A0AAD4G9I3</accession>
<dbReference type="AlphaFoldDB" id="A0AAD4G9I3"/>